<dbReference type="EMBL" id="CP000353">
    <property type="protein sequence ID" value="ADC45317.1"/>
    <property type="molecule type" value="Genomic_DNA"/>
</dbReference>
<sequence length="62" mass="7012">MLEKPYRGITPKRVDDGSVALSFLEQSTAQRLVGQPHRSSKLRLGREMRDIPLNKAFSNLDS</sequence>
<evidence type="ECO:0000313" key="2">
    <source>
        <dbReference type="Proteomes" id="UP000002429"/>
    </source>
</evidence>
<keyword evidence="1" id="KW-0614">Plasmid</keyword>
<proteinExistence type="predicted"/>
<organism evidence="1 2">
    <name type="scientific">Cupriavidus metallidurans (strain ATCC 43123 / DSM 2839 / NBRC 102507 / CH34)</name>
    <name type="common">Ralstonia metallidurans</name>
    <dbReference type="NCBI Taxonomy" id="266264"/>
    <lineage>
        <taxon>Bacteria</taxon>
        <taxon>Pseudomonadati</taxon>
        <taxon>Pseudomonadota</taxon>
        <taxon>Betaproteobacteria</taxon>
        <taxon>Burkholderiales</taxon>
        <taxon>Burkholderiaceae</taxon>
        <taxon>Cupriavidus</taxon>
    </lineage>
</organism>
<geneLocation type="plasmid" evidence="1 2">
    <name>megaplasmid</name>
</geneLocation>
<keyword evidence="2" id="KW-1185">Reference proteome</keyword>
<protein>
    <submittedName>
        <fullName evidence="1">Uncharacterized protein</fullName>
    </submittedName>
</protein>
<name>D3DYE7_CUPMC</name>
<gene>
    <name evidence="1" type="ordered locus">Rmet_6738</name>
</gene>
<dbReference type="Proteomes" id="UP000002429">
    <property type="component" value="Plasmid megaplasmid"/>
</dbReference>
<evidence type="ECO:0000313" key="1">
    <source>
        <dbReference type="EMBL" id="ADC45317.1"/>
    </source>
</evidence>
<dbReference type="HOGENOM" id="CLU_2900991_0_0_4"/>
<reference evidence="2" key="1">
    <citation type="journal article" date="2010" name="PLoS ONE">
        <title>The complete genome sequence of Cupriavidus metallidurans strain CH34, a master survivalist in harsh and anthropogenic environments.</title>
        <authorList>
            <person name="Janssen P.J."/>
            <person name="Van Houdt R."/>
            <person name="Moors H."/>
            <person name="Monsieurs P."/>
            <person name="Morin N."/>
            <person name="Michaux A."/>
            <person name="Benotmane M.A."/>
            <person name="Leys N."/>
            <person name="Vallaeys T."/>
            <person name="Lapidus A."/>
            <person name="Monchy S."/>
            <person name="Medigue C."/>
            <person name="Taghavi S."/>
            <person name="McCorkle S."/>
            <person name="Dunn J."/>
            <person name="van der Lelie D."/>
            <person name="Mergeay M."/>
        </authorList>
    </citation>
    <scope>NUCLEOTIDE SEQUENCE [LARGE SCALE GENOMIC DNA]</scope>
    <source>
        <strain evidence="2">ATCC 43123 / DSM 2839 / NBRC 102507 / CH34</strain>
    </source>
</reference>
<accession>D3DYE7</accession>
<dbReference type="AlphaFoldDB" id="D3DYE7"/>
<dbReference type="KEGG" id="rme:Rmet_6738"/>